<dbReference type="EMBL" id="LNYP01000031">
    <property type="protein sequence ID" value="KTD37283.1"/>
    <property type="molecule type" value="Genomic_DNA"/>
</dbReference>
<dbReference type="UniPathway" id="UPA00603">
    <property type="reaction ID" value="UER00660"/>
</dbReference>
<evidence type="ECO:0000256" key="8">
    <source>
        <dbReference type="RuleBase" id="RU366009"/>
    </source>
</evidence>
<dbReference type="GO" id="GO:0008892">
    <property type="term" value="F:guanine deaminase activity"/>
    <property type="evidence" value="ECO:0007669"/>
    <property type="project" value="UniProtKB-UniRule"/>
</dbReference>
<evidence type="ECO:0000256" key="3">
    <source>
        <dbReference type="ARBA" id="ARBA00012781"/>
    </source>
</evidence>
<dbReference type="PANTHER" id="PTHR11271:SF6">
    <property type="entry name" value="GUANINE DEAMINASE"/>
    <property type="match status" value="1"/>
</dbReference>
<dbReference type="AlphaFoldDB" id="A0A0W0WY80"/>
<dbReference type="Gene3D" id="2.30.40.10">
    <property type="entry name" value="Urease, subunit C, domain 1"/>
    <property type="match status" value="1"/>
</dbReference>
<evidence type="ECO:0000256" key="2">
    <source>
        <dbReference type="ARBA" id="ARBA00006745"/>
    </source>
</evidence>
<dbReference type="Proteomes" id="UP000054858">
    <property type="component" value="Unassembled WGS sequence"/>
</dbReference>
<evidence type="ECO:0000256" key="4">
    <source>
        <dbReference type="ARBA" id="ARBA00022723"/>
    </source>
</evidence>
<protein>
    <recommendedName>
        <fullName evidence="3 7">Guanine deaminase</fullName>
        <shortName evidence="8">Guanase</shortName>
        <ecNumber evidence="3 7">3.5.4.3</ecNumber>
    </recommendedName>
    <alternativeName>
        <fullName evidence="8">Guanine aminohydrolase</fullName>
    </alternativeName>
</protein>
<evidence type="ECO:0000259" key="9">
    <source>
        <dbReference type="Pfam" id="PF01979"/>
    </source>
</evidence>
<dbReference type="PATRIC" id="fig|29423.5.peg.2542"/>
<dbReference type="RefSeq" id="WP_035895648.1">
    <property type="nucleotide sequence ID" value="NZ_LCUA01000037.1"/>
</dbReference>
<evidence type="ECO:0000256" key="1">
    <source>
        <dbReference type="ARBA" id="ARBA00004984"/>
    </source>
</evidence>
<organism evidence="10 11">
    <name type="scientific">Legionella oakridgensis</name>
    <dbReference type="NCBI Taxonomy" id="29423"/>
    <lineage>
        <taxon>Bacteria</taxon>
        <taxon>Pseudomonadati</taxon>
        <taxon>Pseudomonadota</taxon>
        <taxon>Gammaproteobacteria</taxon>
        <taxon>Legionellales</taxon>
        <taxon>Legionellaceae</taxon>
        <taxon>Legionella</taxon>
    </lineage>
</organism>
<keyword evidence="5 8" id="KW-0378">Hydrolase</keyword>
<dbReference type="PANTHER" id="PTHR11271">
    <property type="entry name" value="GUANINE DEAMINASE"/>
    <property type="match status" value="1"/>
</dbReference>
<dbReference type="InterPro" id="IPR032466">
    <property type="entry name" value="Metal_Hydrolase"/>
</dbReference>
<evidence type="ECO:0000256" key="5">
    <source>
        <dbReference type="ARBA" id="ARBA00022801"/>
    </source>
</evidence>
<dbReference type="NCBIfam" id="NF006679">
    <property type="entry name" value="PRK09228.1"/>
    <property type="match status" value="1"/>
</dbReference>
<dbReference type="EC" id="3.5.4.3" evidence="3 7"/>
<proteinExistence type="inferred from homology"/>
<feature type="domain" description="Amidohydrolase-related" evidence="9">
    <location>
        <begin position="81"/>
        <end position="442"/>
    </location>
</feature>
<comment type="pathway">
    <text evidence="1 8">Purine metabolism; guanine degradation; xanthine from guanine: step 1/1.</text>
</comment>
<dbReference type="InterPro" id="IPR014311">
    <property type="entry name" value="Guanine_deaminase"/>
</dbReference>
<name>A0A0W0WY80_9GAMM</name>
<dbReference type="InterPro" id="IPR006680">
    <property type="entry name" value="Amidohydro-rel"/>
</dbReference>
<dbReference type="InterPro" id="IPR011059">
    <property type="entry name" value="Metal-dep_hydrolase_composite"/>
</dbReference>
<dbReference type="NCBIfam" id="TIGR02967">
    <property type="entry name" value="guan_deamin"/>
    <property type="match status" value="1"/>
</dbReference>
<comment type="function">
    <text evidence="8">Catalyzes the hydrolytic deamination of guanine, producing xanthine and ammonia.</text>
</comment>
<dbReference type="SUPFAM" id="SSF51556">
    <property type="entry name" value="Metallo-dependent hydrolases"/>
    <property type="match status" value="1"/>
</dbReference>
<dbReference type="InterPro" id="IPR051607">
    <property type="entry name" value="Metallo-dep_hydrolases"/>
</dbReference>
<dbReference type="SUPFAM" id="SSF51338">
    <property type="entry name" value="Composite domain of metallo-dependent hydrolases"/>
    <property type="match status" value="2"/>
</dbReference>
<dbReference type="Gene3D" id="3.20.20.140">
    <property type="entry name" value="Metal-dependent hydrolases"/>
    <property type="match status" value="1"/>
</dbReference>
<evidence type="ECO:0000313" key="11">
    <source>
        <dbReference type="Proteomes" id="UP000054858"/>
    </source>
</evidence>
<comment type="similarity">
    <text evidence="2 8">Belongs to the metallo-dependent hydrolases superfamily. ATZ/TRZ family.</text>
</comment>
<dbReference type="GO" id="GO:0008270">
    <property type="term" value="F:zinc ion binding"/>
    <property type="evidence" value="ECO:0007669"/>
    <property type="project" value="UniProtKB-UniRule"/>
</dbReference>
<comment type="cofactor">
    <cofactor evidence="8">
        <name>Zn(2+)</name>
        <dbReference type="ChEBI" id="CHEBI:29105"/>
    </cofactor>
    <text evidence="8">Binds 1 zinc ion per subunit.</text>
</comment>
<evidence type="ECO:0000256" key="6">
    <source>
        <dbReference type="ARBA" id="ARBA00022833"/>
    </source>
</evidence>
<dbReference type="GO" id="GO:0005829">
    <property type="term" value="C:cytosol"/>
    <property type="evidence" value="ECO:0007669"/>
    <property type="project" value="TreeGrafter"/>
</dbReference>
<accession>A0A0W0WY80</accession>
<sequence>MNAHQCAYRGRIFYFKDSSTFNTIPSSKGVDKSFHEHSYCYLEDGILIVDDQGKISGVGQYADMKKDLEGINVVNYKGKLITPGFIDTHNHATQSAVVAAYGEKLLEWLNNYVFPAESHYKDDDHARTDLNFFIDQMLKNGTTTAVSFGPLFYDATNIFFEELQKRNMRFITGNTMMDDNSPEYLRLPAKENYDIAKKLIHKWHNKHRLSFCVTPRFGLSCSEQMLDMCGALAKEHQDVYIQTHLDENVNEIKATHEKFPWSKHYTDVYDHFGLVTDRAVFGHCIHLTEQELAIFKEKKAIIASCPTSNNFLGSGLFNFQRTSKYTERITFATDWGAGNTLSMLRVMDDAYKVAMLSGFKLPSMMRWYVCTLGAARALQMEDKIGNFEVGKEADFIVIDPDASPILKYRNNQVDDIFELLFIMMSLAGEENIAATYIMGKPVYINPLESKN</sequence>
<evidence type="ECO:0000313" key="10">
    <source>
        <dbReference type="EMBL" id="KTD37283.1"/>
    </source>
</evidence>
<gene>
    <name evidence="10" type="primary">gad</name>
    <name evidence="10" type="ORF">Loak_2419</name>
</gene>
<comment type="catalytic activity">
    <reaction evidence="8">
        <text>guanine + H2O + H(+) = xanthine + NH4(+)</text>
        <dbReference type="Rhea" id="RHEA:14665"/>
        <dbReference type="ChEBI" id="CHEBI:15377"/>
        <dbReference type="ChEBI" id="CHEBI:15378"/>
        <dbReference type="ChEBI" id="CHEBI:16235"/>
        <dbReference type="ChEBI" id="CHEBI:17712"/>
        <dbReference type="ChEBI" id="CHEBI:28938"/>
        <dbReference type="EC" id="3.5.4.3"/>
    </reaction>
</comment>
<reference evidence="10 11" key="1">
    <citation type="submission" date="2015-11" db="EMBL/GenBank/DDBJ databases">
        <title>Genomic analysis of 38 Legionella species identifies large and diverse effector repertoires.</title>
        <authorList>
            <person name="Burstein D."/>
            <person name="Amaro F."/>
            <person name="Zusman T."/>
            <person name="Lifshitz Z."/>
            <person name="Cohen O."/>
            <person name="Gilbert J.A."/>
            <person name="Pupko T."/>
            <person name="Shuman H.A."/>
            <person name="Segal G."/>
        </authorList>
    </citation>
    <scope>NUCLEOTIDE SEQUENCE [LARGE SCALE GENOMIC DNA]</scope>
    <source>
        <strain evidence="10 11">Oak Ridge-10</strain>
    </source>
</reference>
<dbReference type="Pfam" id="PF01979">
    <property type="entry name" value="Amidohydro_1"/>
    <property type="match status" value="1"/>
</dbReference>
<comment type="caution">
    <text evidence="10">The sequence shown here is derived from an EMBL/GenBank/DDBJ whole genome shotgun (WGS) entry which is preliminary data.</text>
</comment>
<keyword evidence="6 8" id="KW-0862">Zinc</keyword>
<keyword evidence="4 8" id="KW-0479">Metal-binding</keyword>
<dbReference type="GO" id="GO:0006147">
    <property type="term" value="P:guanine catabolic process"/>
    <property type="evidence" value="ECO:0007669"/>
    <property type="project" value="UniProtKB-UniRule"/>
</dbReference>
<evidence type="ECO:0000256" key="7">
    <source>
        <dbReference type="NCBIfam" id="TIGR02967"/>
    </source>
</evidence>